<evidence type="ECO:0000313" key="2">
    <source>
        <dbReference type="Proteomes" id="UP000006263"/>
    </source>
</evidence>
<comment type="caution">
    <text evidence="1">The sequence shown here is derived from an EMBL/GenBank/DDBJ whole genome shotgun (WGS) entry which is preliminary data.</text>
</comment>
<sequence length="48" mass="5276">MHRVCEKLSAEGKILIKSAASLSWVSLQFLFLIPKSTLFDKASSPALI</sequence>
<gene>
    <name evidence="1" type="ORF">GMES_1143</name>
</gene>
<name>K6YZ61_9ALTE</name>
<evidence type="ECO:0000313" key="1">
    <source>
        <dbReference type="EMBL" id="GAC23442.1"/>
    </source>
</evidence>
<protein>
    <submittedName>
        <fullName evidence="1">Uncharacterized protein</fullName>
    </submittedName>
</protein>
<dbReference type="Proteomes" id="UP000006263">
    <property type="component" value="Unassembled WGS sequence"/>
</dbReference>
<dbReference type="EMBL" id="BAEP01000023">
    <property type="protein sequence ID" value="GAC23442.1"/>
    <property type="molecule type" value="Genomic_DNA"/>
</dbReference>
<proteinExistence type="predicted"/>
<accession>K6YZ61</accession>
<dbReference type="AlphaFoldDB" id="K6YZ61"/>
<organism evidence="1 2">
    <name type="scientific">Paraglaciecola mesophila KMM 241</name>
    <dbReference type="NCBI Taxonomy" id="1128912"/>
    <lineage>
        <taxon>Bacteria</taxon>
        <taxon>Pseudomonadati</taxon>
        <taxon>Pseudomonadota</taxon>
        <taxon>Gammaproteobacteria</taxon>
        <taxon>Alteromonadales</taxon>
        <taxon>Alteromonadaceae</taxon>
        <taxon>Paraglaciecola</taxon>
    </lineage>
</organism>
<reference evidence="1 2" key="1">
    <citation type="journal article" date="2017" name="Antonie Van Leeuwenhoek">
        <title>Rhizobium rhizosphaerae sp. nov., a novel species isolated from rice rhizosphere.</title>
        <authorList>
            <person name="Zhao J.J."/>
            <person name="Zhang J."/>
            <person name="Zhang R.J."/>
            <person name="Zhang C.W."/>
            <person name="Yin H.Q."/>
            <person name="Zhang X.X."/>
        </authorList>
    </citation>
    <scope>NUCLEOTIDE SEQUENCE [LARGE SCALE GENOMIC DNA]</scope>
    <source>
        <strain evidence="1 2">KMM 241</strain>
    </source>
</reference>